<keyword evidence="4" id="KW-1185">Reference proteome</keyword>
<dbReference type="SUPFAM" id="SSF50952">
    <property type="entry name" value="Soluble quinoprotein glucose dehydrogenase"/>
    <property type="match status" value="1"/>
</dbReference>
<dbReference type="Gene3D" id="2.120.10.30">
    <property type="entry name" value="TolB, C-terminal domain"/>
    <property type="match status" value="1"/>
</dbReference>
<feature type="domain" description="Glucose/Sorbosone dehydrogenase" evidence="2">
    <location>
        <begin position="134"/>
        <end position="422"/>
    </location>
</feature>
<protein>
    <submittedName>
        <fullName evidence="3">PQQ-dependent sugar dehydrogenase</fullName>
    </submittedName>
</protein>
<dbReference type="Proteomes" id="UP000557204">
    <property type="component" value="Unassembled WGS sequence"/>
</dbReference>
<organism evidence="3 4">
    <name type="scientific">Isoptericola sediminis</name>
    <dbReference type="NCBI Taxonomy" id="2733572"/>
    <lineage>
        <taxon>Bacteria</taxon>
        <taxon>Bacillati</taxon>
        <taxon>Actinomycetota</taxon>
        <taxon>Actinomycetes</taxon>
        <taxon>Micrococcales</taxon>
        <taxon>Promicromonosporaceae</taxon>
        <taxon>Isoptericola</taxon>
    </lineage>
</organism>
<dbReference type="InterPro" id="IPR011042">
    <property type="entry name" value="6-blade_b-propeller_TolB-like"/>
</dbReference>
<accession>A0A849K6D5</accession>
<dbReference type="InterPro" id="IPR012938">
    <property type="entry name" value="Glc/Sorbosone_DH"/>
</dbReference>
<reference evidence="3 4" key="1">
    <citation type="submission" date="2020-05" db="EMBL/GenBank/DDBJ databases">
        <title>Genome sequence of Isoptericola sp. JC619 isolated from Chilika lagoon, India.</title>
        <authorList>
            <person name="Kumar D."/>
            <person name="Appam K."/>
            <person name="Gandham S."/>
            <person name="Uppada J."/>
            <person name="Sasikala C."/>
            <person name="Venkata Ramana C."/>
        </authorList>
    </citation>
    <scope>NUCLEOTIDE SEQUENCE [LARGE SCALE GENOMIC DNA]</scope>
    <source>
        <strain evidence="3 4">JC619</strain>
    </source>
</reference>
<comment type="caution">
    <text evidence="3">The sequence shown here is derived from an EMBL/GenBank/DDBJ whole genome shotgun (WGS) entry which is preliminary data.</text>
</comment>
<evidence type="ECO:0000256" key="1">
    <source>
        <dbReference type="SAM" id="MobiDB-lite"/>
    </source>
</evidence>
<dbReference type="AlphaFoldDB" id="A0A849K6D5"/>
<sequence>MVQRAWSVSKRTPPWGVWSSKVILTRSSGGRVHSAAVHIVPDARPLRTTAAVTLPGAGITGARAAFARQERPEGDPVPRPVRAAVPTALVSLLIAGCTASGAGGAADGAAPENAASTLPASPHGEPFPVTTRLAAPWSIAFVDGTPLVSERDSARVLEVADDGTTREVGVVAGVDGSGEGGLLGLAVDDRRRLFVYSTGADGNRIQRYDLRGDPGALTLGEPVTLVDGIPAASFHDGGRLAFGPDGMLYASTGDAGVPERAQDPDSLAGKILRMTADGEAPGDNPSPGSLVYSSGHRNVQGLAWADDGTLFATEFGQNTWDELNVVEPGANYGWPDVEGIAGVEGFVDPVQQWRPEDASPSGLAQRGGTLFVANLRGEALRAVPVDDPSTSAVVVDDEGRLRDAVVAPDGSLWVLTNNTDGRGSPGEDDDRILRLEIAAP</sequence>
<evidence type="ECO:0000259" key="2">
    <source>
        <dbReference type="Pfam" id="PF07995"/>
    </source>
</evidence>
<evidence type="ECO:0000313" key="4">
    <source>
        <dbReference type="Proteomes" id="UP000557204"/>
    </source>
</evidence>
<dbReference type="InterPro" id="IPR011041">
    <property type="entry name" value="Quinoprot_gluc/sorb_DH_b-prop"/>
</dbReference>
<gene>
    <name evidence="3" type="ORF">HLI28_04110</name>
</gene>
<dbReference type="PANTHER" id="PTHR19328">
    <property type="entry name" value="HEDGEHOG-INTERACTING PROTEIN"/>
    <property type="match status" value="1"/>
</dbReference>
<proteinExistence type="predicted"/>
<evidence type="ECO:0000313" key="3">
    <source>
        <dbReference type="EMBL" id="NNU26727.1"/>
    </source>
</evidence>
<dbReference type="PANTHER" id="PTHR19328:SF13">
    <property type="entry name" value="HIPL1 PROTEIN"/>
    <property type="match status" value="1"/>
</dbReference>
<dbReference type="EMBL" id="JABFAJ010000007">
    <property type="protein sequence ID" value="NNU26727.1"/>
    <property type="molecule type" value="Genomic_DNA"/>
</dbReference>
<feature type="region of interest" description="Disordered" evidence="1">
    <location>
        <begin position="104"/>
        <end position="123"/>
    </location>
</feature>
<dbReference type="Pfam" id="PF07995">
    <property type="entry name" value="GSDH"/>
    <property type="match status" value="1"/>
</dbReference>
<name>A0A849K6D5_9MICO</name>